<feature type="region of interest" description="Disordered" evidence="2">
    <location>
        <begin position="76"/>
        <end position="105"/>
    </location>
</feature>
<keyword evidence="4" id="KW-1185">Reference proteome</keyword>
<evidence type="ECO:0008006" key="5">
    <source>
        <dbReference type="Google" id="ProtNLM"/>
    </source>
</evidence>
<gene>
    <name evidence="3" type="ORF">NDN08_006329</name>
</gene>
<feature type="coiled-coil region" evidence="1">
    <location>
        <begin position="919"/>
        <end position="1019"/>
    </location>
</feature>
<accession>A0AAV8UN63</accession>
<feature type="compositionally biased region" description="Polar residues" evidence="2">
    <location>
        <begin position="93"/>
        <end position="105"/>
    </location>
</feature>
<protein>
    <recommendedName>
        <fullName evidence="5">Pericentrin/AKAP-450 centrosomal targeting domain-containing protein</fullName>
    </recommendedName>
</protein>
<proteinExistence type="predicted"/>
<keyword evidence="1" id="KW-0175">Coiled coil</keyword>
<feature type="coiled-coil region" evidence="1">
    <location>
        <begin position="403"/>
        <end position="461"/>
    </location>
</feature>
<evidence type="ECO:0000313" key="3">
    <source>
        <dbReference type="EMBL" id="KAJ8903013.1"/>
    </source>
</evidence>
<feature type="coiled-coil region" evidence="1">
    <location>
        <begin position="206"/>
        <end position="360"/>
    </location>
</feature>
<feature type="compositionally biased region" description="Basic and acidic residues" evidence="2">
    <location>
        <begin position="76"/>
        <end position="92"/>
    </location>
</feature>
<organism evidence="3 4">
    <name type="scientific">Rhodosorus marinus</name>
    <dbReference type="NCBI Taxonomy" id="101924"/>
    <lineage>
        <taxon>Eukaryota</taxon>
        <taxon>Rhodophyta</taxon>
        <taxon>Stylonematophyceae</taxon>
        <taxon>Stylonematales</taxon>
        <taxon>Stylonemataceae</taxon>
        <taxon>Rhodosorus</taxon>
    </lineage>
</organism>
<sequence>MNLSEDRPGVTMDFLDEFSEGTGLINTHDQSELISELGHVEDSSGTISSGLERMRINDDQCEDVSLPIVPAESKLKERMENKSPLDALETRHTNPGSRASPANENASGGLASVYFEGVPSASISSNVKSLSRNPPGTASEASSIPFKDVERVMPKYELNENDNQWIGNVDVQFEPSQPALFEKTVSEGSESDFDEEFSPEEEAIHSNEFAQRLMAYESRIRALEEEGAELRGENTRLTHQMKRSLPRRCEVCETTEKVHKATVRSLEQRVLEESKKREVVESELEAMREAIVEQRKDTEESFRNLVVAEEQVARAQLDLKRMADKDRMISDEHEQTTSILRELREEIDNVRKVCDEKDLELTEQRSIINALKESAERREQSEETLHKDSIDQSRQTILLRSRVSELEADLKEASSKVQGLEKLRKDLHERGLELESLHEEIASKTNELKDAVQKRSVAEEESKKWRIVAAEKDRDIMTMNEQLRTAVDLSMTEIQDEKRVQTPSEILRLEGSPDLIEQLTCRIEALIKDKDRLNILVESLRSELTLKDSMIGQQINDSTKEREIVEEQHTARLTAVLEEKEALQKQLKDIREDMKADISLSFSSPSLVYSDHSGADVSMELALGPVEDLLEHQTQLLSTIKRLRGTEIHADGKRRSLIEEAINTLDVQESAINCLQKDLSERQADAQAFAILQSHADRLRELAEHECDSNKELRTLLAENDMRMKAQLAEAEKQREDAQKEFMHVNRCLDHYRSWAKTLTQSHDSCDSSEARDDAAREEISQNMCRMESQLTSLPGLRREFQVLENSCMNLKLQKLLVLHVYSLRGEAPPGKQWKDEQVVDLKSKFRSYVLAVMAYNKFGSLAEKTETAINVSHSYDIGQITLNWRACQAEDISPARAVDQVRLLQKTLKEKDYRIGLYKKQEDIEERYREQVQQIEEKKRANELLEQEMSSVTKRVSEVLSKWSKSNEENGKIRLELKAEREGRTKAEKKLKSYKSKLEDYSQAVKRLRLEREKQGEAVKKVVKKLSVNFIEKDLAHDEALDPNIVDFDASNENNNVFKTFQRQDDSIVQDLRERRRRAYRLLSTLEKSANRDLNKARLQSTVEGESLAHQIEDYISGLKVASRKLERFHPAPLSEVRTN</sequence>
<dbReference type="AlphaFoldDB" id="A0AAV8UN63"/>
<reference evidence="3 4" key="1">
    <citation type="journal article" date="2023" name="Nat. Commun.">
        <title>Origin of minicircular mitochondrial genomes in red algae.</title>
        <authorList>
            <person name="Lee Y."/>
            <person name="Cho C.H."/>
            <person name="Lee Y.M."/>
            <person name="Park S.I."/>
            <person name="Yang J.H."/>
            <person name="West J.A."/>
            <person name="Bhattacharya D."/>
            <person name="Yoon H.S."/>
        </authorList>
    </citation>
    <scope>NUCLEOTIDE SEQUENCE [LARGE SCALE GENOMIC DNA]</scope>
    <source>
        <strain evidence="3 4">CCMP1338</strain>
        <tissue evidence="3">Whole cell</tissue>
    </source>
</reference>
<evidence type="ECO:0000256" key="1">
    <source>
        <dbReference type="SAM" id="Coils"/>
    </source>
</evidence>
<dbReference type="Proteomes" id="UP001157974">
    <property type="component" value="Unassembled WGS sequence"/>
</dbReference>
<name>A0AAV8UN63_9RHOD</name>
<evidence type="ECO:0000313" key="4">
    <source>
        <dbReference type="Proteomes" id="UP001157974"/>
    </source>
</evidence>
<feature type="coiled-coil region" evidence="1">
    <location>
        <begin position="516"/>
        <end position="597"/>
    </location>
</feature>
<evidence type="ECO:0000256" key="2">
    <source>
        <dbReference type="SAM" id="MobiDB-lite"/>
    </source>
</evidence>
<feature type="coiled-coil region" evidence="1">
    <location>
        <begin position="721"/>
        <end position="748"/>
    </location>
</feature>
<comment type="caution">
    <text evidence="3">The sequence shown here is derived from an EMBL/GenBank/DDBJ whole genome shotgun (WGS) entry which is preliminary data.</text>
</comment>
<dbReference type="EMBL" id="JAMWBK010000008">
    <property type="protein sequence ID" value="KAJ8903013.1"/>
    <property type="molecule type" value="Genomic_DNA"/>
</dbReference>